<feature type="domain" description="NB-ARC" evidence="10">
    <location>
        <begin position="1"/>
        <end position="140"/>
    </location>
</feature>
<dbReference type="SUPFAM" id="SSF52058">
    <property type="entry name" value="L domain-like"/>
    <property type="match status" value="1"/>
</dbReference>
<comment type="caution">
    <text evidence="13">The sequence shown here is derived from an EMBL/GenBank/DDBJ whole genome shotgun (WGS) entry which is preliminary data.</text>
</comment>
<dbReference type="GO" id="GO:0005524">
    <property type="term" value="F:ATP binding"/>
    <property type="evidence" value="ECO:0007669"/>
    <property type="project" value="UniProtKB-KW"/>
</dbReference>
<keyword evidence="4" id="KW-0677">Repeat</keyword>
<sequence>MGGVGKTTLDEKIKSYFNLKAWFCVSEPYDAIRITKGLLQEIGLFDLKDDNNLNQLQVKLKESLYGKRFLIVLDDMWNDDYNEWNVLRTPFVQGDMGSKIIVTTRKKDVTGIMGSGEVNVGTLPHEASWALFKRHSLENRDPEEHLELEEVGKQISDKCKGLPLALKALAGILCSKSDVGEWTDVLRSEIWELPRHPNGILPALMLSYNDLPAYLKQCFAFCAIYPKDYQFCKEQVIHLWIANGLVQQLHSGNQYFNELRLRSLLERVPKSSERDGGKFLMHDLVNDLAQTASSKLSVRLEECQGSHMLEQSRHMSYSVGKGGDFVKLKPLIKSEQLRTLLAIDIQHHYNPKLSKRVLHNILPSLTSLRALSLSCYKNMEMPNDLFIKLKLLRFLDPSQTCIKKLPDSICVLYNLETLLLSSCACLEELPLQMEKLINLRHLDISKTSRLKMPLHLSKLKSLQVLVGAEFLLGDPCGWRMEDLGGAHYLYGSLSILELQNVVDRMEAQKAKMREKNHVEKLSLEWSESDANNSQTDREILDELRPHTNIKELQISGYRGTQFPNWLANHSFLKLLVQLSLSNCKDCFSLPALGQLPSLKFLSIRGMLRITEVTEKFYGSPSSKKPFNSLEKLKFAKMLEWKQWHVLGNGEFPALQNLSIDDCPKLVGKFPENLCSLTKLSISRCPELNLETPIQLSSLKRFEVDGSPKAGVLFNEAELFTSQLEGIKTD</sequence>
<keyword evidence="6" id="KW-0611">Plant defense</keyword>
<dbReference type="InterPro" id="IPR058922">
    <property type="entry name" value="WHD_DRP"/>
</dbReference>
<evidence type="ECO:0000256" key="5">
    <source>
        <dbReference type="ARBA" id="ARBA00022741"/>
    </source>
</evidence>
<evidence type="ECO:0000313" key="14">
    <source>
        <dbReference type="Proteomes" id="UP000224567"/>
    </source>
</evidence>
<dbReference type="Proteomes" id="UP000224567">
    <property type="component" value="Unassembled WGS sequence"/>
</dbReference>
<dbReference type="InterPro" id="IPR044974">
    <property type="entry name" value="Disease_R_plants"/>
</dbReference>
<dbReference type="Gene3D" id="1.10.10.10">
    <property type="entry name" value="Winged helix-like DNA-binding domain superfamily/Winged helix DNA-binding domain"/>
    <property type="match status" value="1"/>
</dbReference>
<dbReference type="InterPro" id="IPR056789">
    <property type="entry name" value="LRR_R13L1-DRL21"/>
</dbReference>
<feature type="domain" description="Disease resistance protein winged helix" evidence="11">
    <location>
        <begin position="224"/>
        <end position="289"/>
    </location>
</feature>
<accession>A0A2G2VQ71</accession>
<protein>
    <submittedName>
        <fullName evidence="13">Uncharacterized protein</fullName>
    </submittedName>
</protein>
<evidence type="ECO:0000256" key="8">
    <source>
        <dbReference type="ARBA" id="ARBA00023054"/>
    </source>
</evidence>
<dbReference type="PANTHER" id="PTHR23155:SF1221">
    <property type="entry name" value="OS11G0481150 PROTEIN"/>
    <property type="match status" value="1"/>
</dbReference>
<evidence type="ECO:0000259" key="12">
    <source>
        <dbReference type="Pfam" id="PF25019"/>
    </source>
</evidence>
<evidence type="ECO:0000259" key="11">
    <source>
        <dbReference type="Pfam" id="PF23559"/>
    </source>
</evidence>
<dbReference type="GO" id="GO:0016020">
    <property type="term" value="C:membrane"/>
    <property type="evidence" value="ECO:0007669"/>
    <property type="project" value="UniProtKB-SubCell"/>
</dbReference>
<dbReference type="InterPro" id="IPR042197">
    <property type="entry name" value="Apaf_helical"/>
</dbReference>
<reference evidence="14" key="2">
    <citation type="journal article" date="2017" name="J. Anim. Genet.">
        <title>Multiple reference genome sequences of hot pepper reveal the massive evolution of plant disease resistance genes by retroduplication.</title>
        <authorList>
            <person name="Kim S."/>
            <person name="Park J."/>
            <person name="Yeom S.-I."/>
            <person name="Kim Y.-M."/>
            <person name="Seo E."/>
            <person name="Kim K.-T."/>
            <person name="Kim M.-S."/>
            <person name="Lee J.M."/>
            <person name="Cheong K."/>
            <person name="Shin H.-S."/>
            <person name="Kim S.-B."/>
            <person name="Han K."/>
            <person name="Lee J."/>
            <person name="Park M."/>
            <person name="Lee H.-A."/>
            <person name="Lee H.-Y."/>
            <person name="Lee Y."/>
            <person name="Oh S."/>
            <person name="Lee J.H."/>
            <person name="Choi E."/>
            <person name="Choi E."/>
            <person name="Lee S.E."/>
            <person name="Jeon J."/>
            <person name="Kim H."/>
            <person name="Choi G."/>
            <person name="Song H."/>
            <person name="Lee J."/>
            <person name="Lee S.-C."/>
            <person name="Kwon J.-K."/>
            <person name="Lee H.-Y."/>
            <person name="Koo N."/>
            <person name="Hong Y."/>
            <person name="Kim R.W."/>
            <person name="Kang W.-H."/>
            <person name="Huh J.H."/>
            <person name="Kang B.-C."/>
            <person name="Yang T.-J."/>
            <person name="Lee Y.-H."/>
            <person name="Bennetzen J.L."/>
            <person name="Choi D."/>
        </authorList>
    </citation>
    <scope>NUCLEOTIDE SEQUENCE [LARGE SCALE GENOMIC DNA]</scope>
    <source>
        <strain evidence="14">cv. PBC81</strain>
    </source>
</reference>
<keyword evidence="5" id="KW-0547">Nucleotide-binding</keyword>
<dbReference type="InterPro" id="IPR027417">
    <property type="entry name" value="P-loop_NTPase"/>
</dbReference>
<keyword evidence="3" id="KW-0433">Leucine-rich repeat</keyword>
<dbReference type="PANTHER" id="PTHR23155">
    <property type="entry name" value="DISEASE RESISTANCE PROTEIN RP"/>
    <property type="match status" value="1"/>
</dbReference>
<evidence type="ECO:0000256" key="6">
    <source>
        <dbReference type="ARBA" id="ARBA00022821"/>
    </source>
</evidence>
<dbReference type="AlphaFoldDB" id="A0A2G2VQ71"/>
<dbReference type="InterPro" id="IPR036388">
    <property type="entry name" value="WH-like_DNA-bd_sf"/>
</dbReference>
<evidence type="ECO:0000256" key="7">
    <source>
        <dbReference type="ARBA" id="ARBA00022840"/>
    </source>
</evidence>
<dbReference type="Gene3D" id="3.40.50.300">
    <property type="entry name" value="P-loop containing nucleotide triphosphate hydrolases"/>
    <property type="match status" value="1"/>
</dbReference>
<keyword evidence="7" id="KW-0067">ATP-binding</keyword>
<keyword evidence="14" id="KW-1185">Reference proteome</keyword>
<dbReference type="Pfam" id="PF00931">
    <property type="entry name" value="NB-ARC"/>
    <property type="match status" value="1"/>
</dbReference>
<comment type="subcellular location">
    <subcellularLocation>
        <location evidence="1">Membrane</location>
        <topology evidence="1">Peripheral membrane protein</topology>
    </subcellularLocation>
</comment>
<reference evidence="13 14" key="1">
    <citation type="journal article" date="2017" name="Genome Biol.">
        <title>New reference genome sequences of hot pepper reveal the massive evolution of plant disease-resistance genes by retroduplication.</title>
        <authorList>
            <person name="Kim S."/>
            <person name="Park J."/>
            <person name="Yeom S.I."/>
            <person name="Kim Y.M."/>
            <person name="Seo E."/>
            <person name="Kim K.T."/>
            <person name="Kim M.S."/>
            <person name="Lee J.M."/>
            <person name="Cheong K."/>
            <person name="Shin H.S."/>
            <person name="Kim S.B."/>
            <person name="Han K."/>
            <person name="Lee J."/>
            <person name="Park M."/>
            <person name="Lee H.A."/>
            <person name="Lee H.Y."/>
            <person name="Lee Y."/>
            <person name="Oh S."/>
            <person name="Lee J.H."/>
            <person name="Choi E."/>
            <person name="Choi E."/>
            <person name="Lee S.E."/>
            <person name="Jeon J."/>
            <person name="Kim H."/>
            <person name="Choi G."/>
            <person name="Song H."/>
            <person name="Lee J."/>
            <person name="Lee S.C."/>
            <person name="Kwon J.K."/>
            <person name="Lee H.Y."/>
            <person name="Koo N."/>
            <person name="Hong Y."/>
            <person name="Kim R.W."/>
            <person name="Kang W.H."/>
            <person name="Huh J.H."/>
            <person name="Kang B.C."/>
            <person name="Yang T.J."/>
            <person name="Lee Y.H."/>
            <person name="Bennetzen J.L."/>
            <person name="Choi D."/>
        </authorList>
    </citation>
    <scope>NUCLEOTIDE SEQUENCE [LARGE SCALE GENOMIC DNA]</scope>
    <source>
        <strain evidence="14">cv. PBC81</strain>
    </source>
</reference>
<dbReference type="EMBL" id="MLFT02000011">
    <property type="protein sequence ID" value="PHT35124.1"/>
    <property type="molecule type" value="Genomic_DNA"/>
</dbReference>
<comment type="similarity">
    <text evidence="2">Belongs to the disease resistance NB-LRR family.</text>
</comment>
<evidence type="ECO:0000256" key="2">
    <source>
        <dbReference type="ARBA" id="ARBA00008894"/>
    </source>
</evidence>
<keyword evidence="9" id="KW-0472">Membrane</keyword>
<evidence type="ECO:0000256" key="3">
    <source>
        <dbReference type="ARBA" id="ARBA00022614"/>
    </source>
</evidence>
<dbReference type="InterPro" id="IPR032675">
    <property type="entry name" value="LRR_dom_sf"/>
</dbReference>
<gene>
    <name evidence="13" type="ORF">CQW23_26924</name>
</gene>
<name>A0A2G2VQ71_CAPBA</name>
<dbReference type="PRINTS" id="PR00364">
    <property type="entry name" value="DISEASERSIST"/>
</dbReference>
<dbReference type="FunFam" id="1.10.10.10:FF:000322">
    <property type="entry name" value="Probable disease resistance protein At1g63360"/>
    <property type="match status" value="1"/>
</dbReference>
<feature type="domain" description="R13L1/DRL21-like LRR repeat region" evidence="12">
    <location>
        <begin position="481"/>
        <end position="606"/>
    </location>
</feature>
<dbReference type="Gene3D" id="3.80.10.10">
    <property type="entry name" value="Ribonuclease Inhibitor"/>
    <property type="match status" value="1"/>
</dbReference>
<evidence type="ECO:0000256" key="1">
    <source>
        <dbReference type="ARBA" id="ARBA00004170"/>
    </source>
</evidence>
<proteinExistence type="inferred from homology"/>
<evidence type="ECO:0000259" key="10">
    <source>
        <dbReference type="Pfam" id="PF00931"/>
    </source>
</evidence>
<evidence type="ECO:0000256" key="4">
    <source>
        <dbReference type="ARBA" id="ARBA00022737"/>
    </source>
</evidence>
<dbReference type="InterPro" id="IPR002182">
    <property type="entry name" value="NB-ARC"/>
</dbReference>
<dbReference type="Gene3D" id="1.10.8.430">
    <property type="entry name" value="Helical domain of apoptotic protease-activating factors"/>
    <property type="match status" value="1"/>
</dbReference>
<dbReference type="SUPFAM" id="SSF52540">
    <property type="entry name" value="P-loop containing nucleoside triphosphate hydrolases"/>
    <property type="match status" value="1"/>
</dbReference>
<dbReference type="OrthoDB" id="1257817at2759"/>
<organism evidence="13 14">
    <name type="scientific">Capsicum baccatum</name>
    <name type="common">Peruvian pepper</name>
    <dbReference type="NCBI Taxonomy" id="33114"/>
    <lineage>
        <taxon>Eukaryota</taxon>
        <taxon>Viridiplantae</taxon>
        <taxon>Streptophyta</taxon>
        <taxon>Embryophyta</taxon>
        <taxon>Tracheophyta</taxon>
        <taxon>Spermatophyta</taxon>
        <taxon>Magnoliopsida</taxon>
        <taxon>eudicotyledons</taxon>
        <taxon>Gunneridae</taxon>
        <taxon>Pentapetalae</taxon>
        <taxon>asterids</taxon>
        <taxon>lamiids</taxon>
        <taxon>Solanales</taxon>
        <taxon>Solanaceae</taxon>
        <taxon>Solanoideae</taxon>
        <taxon>Capsiceae</taxon>
        <taxon>Capsicum</taxon>
    </lineage>
</organism>
<dbReference type="Pfam" id="PF25019">
    <property type="entry name" value="LRR_R13L1-DRL21"/>
    <property type="match status" value="1"/>
</dbReference>
<dbReference type="Pfam" id="PF23559">
    <property type="entry name" value="WHD_DRP"/>
    <property type="match status" value="1"/>
</dbReference>
<evidence type="ECO:0000256" key="9">
    <source>
        <dbReference type="ARBA" id="ARBA00023136"/>
    </source>
</evidence>
<dbReference type="GO" id="GO:0098542">
    <property type="term" value="P:defense response to other organism"/>
    <property type="evidence" value="ECO:0007669"/>
    <property type="project" value="TreeGrafter"/>
</dbReference>
<dbReference type="GO" id="GO:0043531">
    <property type="term" value="F:ADP binding"/>
    <property type="evidence" value="ECO:0007669"/>
    <property type="project" value="InterPro"/>
</dbReference>
<evidence type="ECO:0000313" key="13">
    <source>
        <dbReference type="EMBL" id="PHT35124.1"/>
    </source>
</evidence>
<keyword evidence="8" id="KW-0175">Coiled coil</keyword>